<evidence type="ECO:0000256" key="1">
    <source>
        <dbReference type="ARBA" id="ARBA00022898"/>
    </source>
</evidence>
<evidence type="ECO:0000313" key="4">
    <source>
        <dbReference type="EMBL" id="MEX6502155.1"/>
    </source>
</evidence>
<dbReference type="PANTHER" id="PTHR30244">
    <property type="entry name" value="TRANSAMINASE"/>
    <property type="match status" value="1"/>
</dbReference>
<dbReference type="SUPFAM" id="SSF53383">
    <property type="entry name" value="PLP-dependent transferases"/>
    <property type="match status" value="1"/>
</dbReference>
<accession>A0ABV3YS68</accession>
<keyword evidence="1 3" id="KW-0663">Pyridoxal phosphate</keyword>
<comment type="similarity">
    <text evidence="2 3">Belongs to the DegT/DnrJ/EryC1 family.</text>
</comment>
<keyword evidence="4" id="KW-0032">Aminotransferase</keyword>
<keyword evidence="5" id="KW-1185">Reference proteome</keyword>
<evidence type="ECO:0000313" key="5">
    <source>
        <dbReference type="Proteomes" id="UP001560296"/>
    </source>
</evidence>
<keyword evidence="4" id="KW-0808">Transferase</keyword>
<dbReference type="InterPro" id="IPR015421">
    <property type="entry name" value="PyrdxlP-dep_Trfase_major"/>
</dbReference>
<dbReference type="Proteomes" id="UP001560296">
    <property type="component" value="Unassembled WGS sequence"/>
</dbReference>
<evidence type="ECO:0000256" key="2">
    <source>
        <dbReference type="ARBA" id="ARBA00037999"/>
    </source>
</evidence>
<dbReference type="RefSeq" id="WP_369287122.1">
    <property type="nucleotide sequence ID" value="NZ_JBFTEG010000005.1"/>
</dbReference>
<dbReference type="GO" id="GO:0008483">
    <property type="term" value="F:transaminase activity"/>
    <property type="evidence" value="ECO:0007669"/>
    <property type="project" value="UniProtKB-KW"/>
</dbReference>
<comment type="caution">
    <text evidence="4">The sequence shown here is derived from an EMBL/GenBank/DDBJ whole genome shotgun (WGS) entry which is preliminary data.</text>
</comment>
<sequence>MIPYGRQEITQADIDAVVGVLQSDFLTQGPMVPRFERDVAKHVGAEHALAVNSATSALHIACLALGLGPGDRLWTTPITFVASANCGLYCGAEVDFVDIDPHTYNLCPQALERKLEQAEREGRLPKVVVPVHLCGQPCDMQAIRALAQRYGFKVIEDASHAIGGKYQGEFIGNCRYSDITVFSFHPVKIITTAEGGMALTNEAELADKMALLRSHGITRDSALMTHEADGPWYYQQIDLGFNYRMTELQAALGVSQMERLDQYVARRHQLAERYNDLLAGLPVTTPWQHSDSYSGLHLYVIRLQLDKLQKSHRQVFESLREQGIGVNLHYIPVHTQPYYQRMGFKQGDYPQAESYYSEAISLPMFQTMSEEQQDTVIAALRKAVDA</sequence>
<dbReference type="EMBL" id="JBFTEG010000005">
    <property type="protein sequence ID" value="MEX6502155.1"/>
    <property type="molecule type" value="Genomic_DNA"/>
</dbReference>
<dbReference type="PANTHER" id="PTHR30244:SF34">
    <property type="entry name" value="DTDP-4-AMINO-4,6-DIDEOXYGALACTOSE TRANSAMINASE"/>
    <property type="match status" value="1"/>
</dbReference>
<dbReference type="InterPro" id="IPR015422">
    <property type="entry name" value="PyrdxlP-dep_Trfase_small"/>
</dbReference>
<organism evidence="4 5">
    <name type="scientific">Pseudomonas zhanjiangensis</name>
    <dbReference type="NCBI Taxonomy" id="3239015"/>
    <lineage>
        <taxon>Bacteria</taxon>
        <taxon>Pseudomonadati</taxon>
        <taxon>Pseudomonadota</taxon>
        <taxon>Gammaproteobacteria</taxon>
        <taxon>Pseudomonadales</taxon>
        <taxon>Pseudomonadaceae</taxon>
        <taxon>Pseudomonas</taxon>
    </lineage>
</organism>
<dbReference type="Gene3D" id="3.40.640.10">
    <property type="entry name" value="Type I PLP-dependent aspartate aminotransferase-like (Major domain)"/>
    <property type="match status" value="1"/>
</dbReference>
<dbReference type="CDD" id="cd00616">
    <property type="entry name" value="AHBA_syn"/>
    <property type="match status" value="1"/>
</dbReference>
<reference evidence="4 5" key="1">
    <citation type="submission" date="2024-07" db="EMBL/GenBank/DDBJ databases">
        <authorList>
            <person name="Li M."/>
        </authorList>
    </citation>
    <scope>NUCLEOTIDE SEQUENCE [LARGE SCALE GENOMIC DNA]</scope>
    <source>
        <strain evidence="4 5">25A3E</strain>
    </source>
</reference>
<gene>
    <name evidence="4" type="primary">pseC</name>
    <name evidence="4" type="ORF">AB5S05_08795</name>
</gene>
<dbReference type="InterPro" id="IPR015424">
    <property type="entry name" value="PyrdxlP-dep_Trfase"/>
</dbReference>
<name>A0ABV3YS68_9PSED</name>
<dbReference type="InterPro" id="IPR000653">
    <property type="entry name" value="DegT/StrS_aminotransferase"/>
</dbReference>
<dbReference type="NCBIfam" id="TIGR03588">
    <property type="entry name" value="PseC"/>
    <property type="match status" value="1"/>
</dbReference>
<dbReference type="EC" id="2.6.1.92" evidence="4"/>
<dbReference type="Gene3D" id="3.90.1150.10">
    <property type="entry name" value="Aspartate Aminotransferase, domain 1"/>
    <property type="match status" value="1"/>
</dbReference>
<proteinExistence type="inferred from homology"/>
<dbReference type="PIRSF" id="PIRSF000390">
    <property type="entry name" value="PLP_StrS"/>
    <property type="match status" value="1"/>
</dbReference>
<dbReference type="Pfam" id="PF01041">
    <property type="entry name" value="DegT_DnrJ_EryC1"/>
    <property type="match status" value="1"/>
</dbReference>
<protein>
    <submittedName>
        <fullName evidence="4">UDP-4-amino-4, 6-dideoxy-N-acetyl-beta-L-altrosamine transaminase</fullName>
        <ecNumber evidence="4">2.6.1.92</ecNumber>
    </submittedName>
</protein>
<dbReference type="InterPro" id="IPR020026">
    <property type="entry name" value="PseC"/>
</dbReference>
<evidence type="ECO:0000256" key="3">
    <source>
        <dbReference type="RuleBase" id="RU004508"/>
    </source>
</evidence>